<protein>
    <submittedName>
        <fullName evidence="2">Uncharacterized protein</fullName>
    </submittedName>
</protein>
<dbReference type="STRING" id="1963.AQJ27_19540"/>
<evidence type="ECO:0000313" key="2">
    <source>
        <dbReference type="EMBL" id="GAX50244.1"/>
    </source>
</evidence>
<evidence type="ECO:0000313" key="3">
    <source>
        <dbReference type="Proteomes" id="UP000217446"/>
    </source>
</evidence>
<gene>
    <name evidence="2" type="ORF">SO3561_01741</name>
</gene>
<comment type="caution">
    <text evidence="2">The sequence shown here is derived from an EMBL/GenBank/DDBJ whole genome shotgun (WGS) entry which is preliminary data.</text>
</comment>
<proteinExistence type="predicted"/>
<reference evidence="3" key="1">
    <citation type="submission" date="2017-05" db="EMBL/GenBank/DDBJ databases">
        <title>Streptomyces olivochromogenes NBRC 3561 whole genome shotgun sequence.</title>
        <authorList>
            <person name="Dohra H."/>
            <person name="Kodani S."/>
        </authorList>
    </citation>
    <scope>NUCLEOTIDE SEQUENCE [LARGE SCALE GENOMIC DNA]</scope>
    <source>
        <strain evidence="3">NBRC 3561</strain>
    </source>
</reference>
<name>A0A250V818_STROL</name>
<feature type="region of interest" description="Disordered" evidence="1">
    <location>
        <begin position="77"/>
        <end position="124"/>
    </location>
</feature>
<organism evidence="2 3">
    <name type="scientific">Streptomyces olivochromogenes</name>
    <dbReference type="NCBI Taxonomy" id="1963"/>
    <lineage>
        <taxon>Bacteria</taxon>
        <taxon>Bacillati</taxon>
        <taxon>Actinomycetota</taxon>
        <taxon>Actinomycetes</taxon>
        <taxon>Kitasatosporales</taxon>
        <taxon>Streptomycetaceae</taxon>
        <taxon>Streptomyces</taxon>
    </lineage>
</organism>
<keyword evidence="3" id="KW-1185">Reference proteome</keyword>
<accession>A0A250V818</accession>
<dbReference type="Proteomes" id="UP000217446">
    <property type="component" value="Unassembled WGS sequence"/>
</dbReference>
<evidence type="ECO:0000256" key="1">
    <source>
        <dbReference type="SAM" id="MobiDB-lite"/>
    </source>
</evidence>
<dbReference type="EMBL" id="BDQI01000002">
    <property type="protein sequence ID" value="GAX50244.1"/>
    <property type="molecule type" value="Genomic_DNA"/>
</dbReference>
<sequence>MIVEKFSPEQNVTRRTLSVRIRLPRRPLGRAAITRFQPYDDKETPVAASAHLLLSALSKRPTEPSVEPHVCVFSAEGSSAEPPLTSEPPLPDAEPLTSEPPLADAAHLTSEPVSTGAATDISGV</sequence>
<dbReference type="AlphaFoldDB" id="A0A250V818"/>